<evidence type="ECO:0000313" key="3">
    <source>
        <dbReference type="Proteomes" id="UP000054537"/>
    </source>
</evidence>
<dbReference type="RefSeq" id="WP_043526027.1">
    <property type="nucleotide sequence ID" value="NZ_BAABKU010000002.1"/>
</dbReference>
<proteinExistence type="predicted"/>
<evidence type="ECO:0000313" key="2">
    <source>
        <dbReference type="EMBL" id="KHD76172.1"/>
    </source>
</evidence>
<dbReference type="Gene3D" id="3.30.1590.10">
    <property type="entry name" value="Maltooligosyl trehalose synthase, domain 2"/>
    <property type="match status" value="1"/>
</dbReference>
<dbReference type="NCBIfam" id="TIGR02401">
    <property type="entry name" value="trehalose_TreY"/>
    <property type="match status" value="1"/>
</dbReference>
<gene>
    <name evidence="2" type="ORF">MB27_18760</name>
</gene>
<dbReference type="GO" id="GO:0030980">
    <property type="term" value="P:alpha-glucan catabolic process"/>
    <property type="evidence" value="ECO:0007669"/>
    <property type="project" value="TreeGrafter"/>
</dbReference>
<evidence type="ECO:0000259" key="1">
    <source>
        <dbReference type="SMART" id="SM00642"/>
    </source>
</evidence>
<dbReference type="InterPro" id="IPR006047">
    <property type="entry name" value="GH13_cat_dom"/>
</dbReference>
<dbReference type="InterPro" id="IPR012767">
    <property type="entry name" value="Trehalose_TreY"/>
</dbReference>
<dbReference type="GO" id="GO:0005992">
    <property type="term" value="P:trehalose biosynthetic process"/>
    <property type="evidence" value="ECO:0007669"/>
    <property type="project" value="TreeGrafter"/>
</dbReference>
<dbReference type="Pfam" id="PF00128">
    <property type="entry name" value="Alpha-amylase"/>
    <property type="match status" value="1"/>
</dbReference>
<comment type="caution">
    <text evidence="2">The sequence shown here is derived from an EMBL/GenBank/DDBJ whole genome shotgun (WGS) entry which is preliminary data.</text>
</comment>
<dbReference type="Proteomes" id="UP000054537">
    <property type="component" value="Unassembled WGS sequence"/>
</dbReference>
<dbReference type="EMBL" id="JRTT01000020">
    <property type="protein sequence ID" value="KHD76172.1"/>
    <property type="molecule type" value="Genomic_DNA"/>
</dbReference>
<dbReference type="AlphaFoldDB" id="A0A0A6X7R2"/>
<organism evidence="2 3">
    <name type="scientific">Actinoplanes utahensis</name>
    <dbReference type="NCBI Taxonomy" id="1869"/>
    <lineage>
        <taxon>Bacteria</taxon>
        <taxon>Bacillati</taxon>
        <taxon>Actinomycetota</taxon>
        <taxon>Actinomycetes</taxon>
        <taxon>Micromonosporales</taxon>
        <taxon>Micromonosporaceae</taxon>
        <taxon>Actinoplanes</taxon>
    </lineage>
</organism>
<dbReference type="CDD" id="cd11336">
    <property type="entry name" value="AmyAc_MTSase"/>
    <property type="match status" value="1"/>
</dbReference>
<dbReference type="SMART" id="SM00642">
    <property type="entry name" value="Aamy"/>
    <property type="match status" value="1"/>
</dbReference>
<sequence>MRPSSTYRVQVRPDFPLKATAEIADYLADLGVSHLYSAPLLTAAPGSEHGYDVVDHSRVSPALGGAEGLSTLHQALKSANLGLVVDIVPNHAGVAVPHTNPSWWDVLRNGRESEFAGYYDIDWERGRILLPVLADSPDALDDLRVEDGELRYFDKRYPIADGTGEGTAREVHDRQHYELVNWTRGDTEINYRRFFAITDLAGLRVEDPDVFAATHAEILRWYHEGIAQGIRVDHPDGLRNPGEYFNRLRNAAPDAWIVVEKILEPGEQMPAWPVAGTTGYDAMAEVNGVFVDPGTEAFFDTLDHYLTGGTTSWQDLVHQAKHDVATKVLAAELGRLARLAPEIEGADRALAELAACFPVYRSYLPAGSRHLAVARSEAGRRRPHLITALDQVTSRLRNPADELAVRFQQFTGAVMAKGVEDNAFYRWTRFVARNEVGNDPAKFGVTVDEFHDFADQRSSEWPDTMTSLATHDTKRGEDVRARLAVLSEVPGDWTEVVRRWVRFAPLPDPALAHLIWQVAVAAWPVSRERLQAYAQKAAREAGTGTSWLKPDEVFETALRQMIDKIYDDPALHREVADFAASITPPGWSNSLSQKLVQLTMPGVPDVYQGTELWDHSLVDPDNRRPVDFAQRRELLGRIDDGWLPPVDETGAAKLLVTSRILRLRRQRPELFAGYRPVYAEGRVPEHVVAFDRGGVVAVATRLPVGLSRHGGWGDTALSLDGHSWTEVFTNTSYGGNRLTVAELLHTYPVALLVKE</sequence>
<dbReference type="SUPFAM" id="SSF51445">
    <property type="entry name" value="(Trans)glycosidases"/>
    <property type="match status" value="1"/>
</dbReference>
<dbReference type="Gene3D" id="1.10.150.200">
    <property type="entry name" value="Maltooligosyl trehalose synthase, domain 3"/>
    <property type="match status" value="1"/>
</dbReference>
<dbReference type="InterPro" id="IPR017853">
    <property type="entry name" value="GH"/>
</dbReference>
<accession>A0A0A6X7R2</accession>
<dbReference type="STRING" id="1869.MB27_18760"/>
<feature type="domain" description="Glycosyl hydrolase family 13 catalytic" evidence="1">
    <location>
        <begin position="10"/>
        <end position="659"/>
    </location>
</feature>
<dbReference type="OrthoDB" id="9761577at2"/>
<dbReference type="GO" id="GO:0047470">
    <property type="term" value="F:(1,4)-alpha-D-glucan 1-alpha-D-glucosylmutase activity"/>
    <property type="evidence" value="ECO:0007669"/>
    <property type="project" value="TreeGrafter"/>
</dbReference>
<dbReference type="PANTHER" id="PTHR10357">
    <property type="entry name" value="ALPHA-AMYLASE FAMILY MEMBER"/>
    <property type="match status" value="1"/>
</dbReference>
<dbReference type="InterPro" id="IPR013797">
    <property type="entry name" value="Maltooligo_trehalose_synth_4"/>
</dbReference>
<reference evidence="2 3" key="1">
    <citation type="submission" date="2014-10" db="EMBL/GenBank/DDBJ databases">
        <title>Draft genome sequence of Actinoplanes utahensis NRRL 12052.</title>
        <authorList>
            <person name="Velasco-Bucheli B."/>
            <person name="del Cerro C."/>
            <person name="Hormigo D."/>
            <person name="Garcia J.L."/>
            <person name="Acebal C."/>
            <person name="Arroyo M."/>
            <person name="de la Mata I."/>
        </authorList>
    </citation>
    <scope>NUCLEOTIDE SEQUENCE [LARGE SCALE GENOMIC DNA]</scope>
    <source>
        <strain evidence="2 3">NRRL 12052</strain>
    </source>
</reference>
<dbReference type="PANTHER" id="PTHR10357:SF216">
    <property type="entry name" value="MALTOOLIGOSYL TREHALOSE SYNTHASE-RELATED"/>
    <property type="match status" value="1"/>
</dbReference>
<dbReference type="eggNOG" id="COG3280">
    <property type="taxonomic scope" value="Bacteria"/>
</dbReference>
<name>A0A0A6X7R2_ACTUT</name>
<keyword evidence="3" id="KW-1185">Reference proteome</keyword>
<protein>
    <submittedName>
        <fullName evidence="2">Maltooligosyl trehalose synthase</fullName>
    </submittedName>
</protein>
<dbReference type="Gene3D" id="1.10.10.470">
    <property type="entry name" value="Maltooligosyl trehalose synthase, domain 4"/>
    <property type="match status" value="1"/>
</dbReference>
<dbReference type="Gene3D" id="3.20.20.80">
    <property type="entry name" value="Glycosidases"/>
    <property type="match status" value="1"/>
</dbReference>